<evidence type="ECO:0000259" key="3">
    <source>
        <dbReference type="Pfam" id="PF00149"/>
    </source>
</evidence>
<feature type="transmembrane region" description="Helical" evidence="2">
    <location>
        <begin position="68"/>
        <end position="91"/>
    </location>
</feature>
<organism evidence="4 5">
    <name type="scientific">Paenibacillus hunanensis</name>
    <dbReference type="NCBI Taxonomy" id="539262"/>
    <lineage>
        <taxon>Bacteria</taxon>
        <taxon>Bacillati</taxon>
        <taxon>Bacillota</taxon>
        <taxon>Bacilli</taxon>
        <taxon>Bacillales</taxon>
        <taxon>Paenibacillaceae</taxon>
        <taxon>Paenibacillus</taxon>
    </lineage>
</organism>
<keyword evidence="2" id="KW-0472">Membrane</keyword>
<feature type="transmembrane region" description="Helical" evidence="2">
    <location>
        <begin position="103"/>
        <end position="125"/>
    </location>
</feature>
<keyword evidence="2" id="KW-0812">Transmembrane</keyword>
<dbReference type="PANTHER" id="PTHR31302:SF0">
    <property type="entry name" value="TRANSMEMBRANE PROTEIN WITH METALLOPHOSPHOESTERASE DOMAIN"/>
    <property type="match status" value="1"/>
</dbReference>
<proteinExistence type="predicted"/>
<gene>
    <name evidence="4" type="ORF">JOC58_001818</name>
</gene>
<dbReference type="EMBL" id="JAVDQH010000006">
    <property type="protein sequence ID" value="MDR6243925.1"/>
    <property type="molecule type" value="Genomic_DNA"/>
</dbReference>
<evidence type="ECO:0000256" key="2">
    <source>
        <dbReference type="SAM" id="Phobius"/>
    </source>
</evidence>
<keyword evidence="5" id="KW-1185">Reference proteome</keyword>
<dbReference type="InterPro" id="IPR004843">
    <property type="entry name" value="Calcineurin-like_PHP"/>
</dbReference>
<evidence type="ECO:0000256" key="1">
    <source>
        <dbReference type="SAM" id="MobiDB-lite"/>
    </source>
</evidence>
<feature type="compositionally biased region" description="Low complexity" evidence="1">
    <location>
        <begin position="369"/>
        <end position="386"/>
    </location>
</feature>
<comment type="caution">
    <text evidence="4">The sequence shown here is derived from an EMBL/GenBank/DDBJ whole genome shotgun (WGS) entry which is preliminary data.</text>
</comment>
<feature type="transmembrane region" description="Helical" evidence="2">
    <location>
        <begin position="6"/>
        <end position="26"/>
    </location>
</feature>
<dbReference type="Gene3D" id="3.60.21.10">
    <property type="match status" value="1"/>
</dbReference>
<dbReference type="Pfam" id="PF00149">
    <property type="entry name" value="Metallophos"/>
    <property type="match status" value="1"/>
</dbReference>
<dbReference type="RefSeq" id="WP_188775930.1">
    <property type="nucleotide sequence ID" value="NZ_BMMB01000005.1"/>
</dbReference>
<feature type="transmembrane region" description="Helical" evidence="2">
    <location>
        <begin position="38"/>
        <end position="56"/>
    </location>
</feature>
<dbReference type="SUPFAM" id="SSF56300">
    <property type="entry name" value="Metallo-dependent phosphatases"/>
    <property type="match status" value="1"/>
</dbReference>
<feature type="domain" description="Calcineurin-like phosphoesterase" evidence="3">
    <location>
        <begin position="146"/>
        <end position="306"/>
    </location>
</feature>
<dbReference type="InterPro" id="IPR051158">
    <property type="entry name" value="Metallophosphoesterase_sf"/>
</dbReference>
<feature type="region of interest" description="Disordered" evidence="1">
    <location>
        <begin position="366"/>
        <end position="386"/>
    </location>
</feature>
<reference evidence="4 5" key="1">
    <citation type="submission" date="2023-07" db="EMBL/GenBank/DDBJ databases">
        <title>Genomic Encyclopedia of Type Strains, Phase IV (KMG-IV): sequencing the most valuable type-strain genomes for metagenomic binning, comparative biology and taxonomic classification.</title>
        <authorList>
            <person name="Goeker M."/>
        </authorList>
    </citation>
    <scope>NUCLEOTIDE SEQUENCE [LARGE SCALE GENOMIC DNA]</scope>
    <source>
        <strain evidence="4 5">DSM 22170</strain>
    </source>
</reference>
<evidence type="ECO:0000313" key="5">
    <source>
        <dbReference type="Proteomes" id="UP001185028"/>
    </source>
</evidence>
<name>A0ABU1IXE6_9BACL</name>
<evidence type="ECO:0000313" key="4">
    <source>
        <dbReference type="EMBL" id="MDR6243925.1"/>
    </source>
</evidence>
<accession>A0ABU1IXE6</accession>
<dbReference type="Proteomes" id="UP001185028">
    <property type="component" value="Unassembled WGS sequence"/>
</dbReference>
<sequence>MWIGIVMLIVYHLFILYIGWNGWVWLGTVFPHQMLPRYIMIIVLVILAYGLFLGFWQSQIGAFKWIGAVWVAIAYFSVLWLPIMNLVLLLLRWSPISMTTAVFWAGWITVAGLIVTVSVGAYNAYSPVVRSYTIEIDKPVNGPSEMNIVMASDMHFGALSNEGHARRLVERVNALKPDLILLPGDIIDDNLMYYSKTEIPDILKGFQAPVYSSLGNHDRFEDGIDLVDALNQSNLNVLYDESVVLDNGITLVGRRDYSDRPRTELGKLLDEVDHTHPVIVLDHQPYELDAEQKLGTDLVVSGHTHRGQMAPFGLITHRIFENDWGYLRKGQLHSIVSSGFGFWGSPLRIGTRSEIVQIHVKFRSGNDKTTSTTTTEATASTGDGEA</sequence>
<dbReference type="InterPro" id="IPR029052">
    <property type="entry name" value="Metallo-depent_PP-like"/>
</dbReference>
<dbReference type="PANTHER" id="PTHR31302">
    <property type="entry name" value="TRANSMEMBRANE PROTEIN WITH METALLOPHOSPHOESTERASE DOMAIN-RELATED"/>
    <property type="match status" value="1"/>
</dbReference>
<keyword evidence="2" id="KW-1133">Transmembrane helix</keyword>
<protein>
    <submittedName>
        <fullName evidence="4">MPP superfamily phosphohydrolase</fullName>
    </submittedName>
</protein>